<keyword evidence="1" id="KW-0812">Transmembrane</keyword>
<sequence length="127" mass="14412">MSLFLTKALHILSQRLSSSSLSRVISNQDRSVSFGLFLGGRRFSHFQNIWFPSDKICGEFSRILNGTDFVCKHLEGEMQRTIQRRVALAGFLEPQCLYLKSIKLSTFSLSFGVSIFTLLVCLLFLLV</sequence>
<dbReference type="OrthoDB" id="311633at2759"/>
<keyword evidence="1" id="KW-1133">Transmembrane helix</keyword>
<gene>
    <name evidence="2" type="ORF">ISN44_As05g040100</name>
</gene>
<feature type="transmembrane region" description="Helical" evidence="1">
    <location>
        <begin position="107"/>
        <end position="126"/>
    </location>
</feature>
<evidence type="ECO:0000313" key="2">
    <source>
        <dbReference type="EMBL" id="KAG7611940.1"/>
    </source>
</evidence>
<dbReference type="AlphaFoldDB" id="A0A8T2DNI8"/>
<keyword evidence="3" id="KW-1185">Reference proteome</keyword>
<keyword evidence="1" id="KW-0472">Membrane</keyword>
<name>A0A8T2DNI8_ARASU</name>
<evidence type="ECO:0000313" key="3">
    <source>
        <dbReference type="Proteomes" id="UP000694251"/>
    </source>
</evidence>
<reference evidence="2 3" key="1">
    <citation type="submission" date="2020-12" db="EMBL/GenBank/DDBJ databases">
        <title>Concerted genomic and epigenomic changes stabilize Arabidopsis allopolyploids.</title>
        <authorList>
            <person name="Chen Z."/>
        </authorList>
    </citation>
    <scope>NUCLEOTIDE SEQUENCE [LARGE SCALE GENOMIC DNA]</scope>
    <source>
        <strain evidence="2">As9502</strain>
        <tissue evidence="2">Leaf</tissue>
    </source>
</reference>
<proteinExistence type="predicted"/>
<dbReference type="EMBL" id="JAEFBJ010000005">
    <property type="protein sequence ID" value="KAG7611940.1"/>
    <property type="molecule type" value="Genomic_DNA"/>
</dbReference>
<protein>
    <submittedName>
        <fullName evidence="2">Uncharacterized protein</fullName>
    </submittedName>
</protein>
<dbReference type="Proteomes" id="UP000694251">
    <property type="component" value="Chromosome 5"/>
</dbReference>
<evidence type="ECO:0000256" key="1">
    <source>
        <dbReference type="SAM" id="Phobius"/>
    </source>
</evidence>
<accession>A0A8T2DNI8</accession>
<organism evidence="2 3">
    <name type="scientific">Arabidopsis suecica</name>
    <name type="common">Swedish thale-cress</name>
    <name type="synonym">Cardaminopsis suecica</name>
    <dbReference type="NCBI Taxonomy" id="45249"/>
    <lineage>
        <taxon>Eukaryota</taxon>
        <taxon>Viridiplantae</taxon>
        <taxon>Streptophyta</taxon>
        <taxon>Embryophyta</taxon>
        <taxon>Tracheophyta</taxon>
        <taxon>Spermatophyta</taxon>
        <taxon>Magnoliopsida</taxon>
        <taxon>eudicotyledons</taxon>
        <taxon>Gunneridae</taxon>
        <taxon>Pentapetalae</taxon>
        <taxon>rosids</taxon>
        <taxon>malvids</taxon>
        <taxon>Brassicales</taxon>
        <taxon>Brassicaceae</taxon>
        <taxon>Camelineae</taxon>
        <taxon>Arabidopsis</taxon>
    </lineage>
</organism>
<comment type="caution">
    <text evidence="2">The sequence shown here is derived from an EMBL/GenBank/DDBJ whole genome shotgun (WGS) entry which is preliminary data.</text>
</comment>